<protein>
    <submittedName>
        <fullName evidence="2">PD-(D/E)XK nuclease superfamily protein</fullName>
    </submittedName>
</protein>
<sequence>MKTFLAEVVENILSRDKNISDITFIVPGKRAGVFLKRELQNRMTRTVFAPRIYSVEEFVQELSGLTLVSNIQLIFEFYAVYRNITPEEQREDFYNFSKWAQVMLQDFNEIDRYLIPPEAIFSHLSSVKELDHWYLSDQKTPLQEQYIAFWKTLEHYYTALRDELLGKQCGYQGLIYREAIENIEHYLDQNHQKHIFIGFNALNNAEAAILQDFLASGAEVFWDTDKAFMEDPEHDAGLFMRQYKTRWKHYEKHPFHTISDHFSNAKDIDITGIPGKTGQAMYVHTILSKLKNEGKLENTAVVLGNEELLNPMLNAIPEELEGINITGGFPLAFSPVASWFHAFFQTLESEKHGTWHYQNVINLITHPVSKPLLTLHGNDLAEKFVRHIQDNNMVFITQEHLKEAFTGLTAASADDNTPLTGLLFFSKNGITAGDVIRKCIALTMHMKDIYARQDNPVFLEYLYRFYEIFNQIDLFDEKYRALSVHALTGIYRELLLQQTVDFQGEPLEGLQVMGVLESRNLDYETVILTSVNEGDLPSGKSGNSFIPFDIKIAYGLPTYKEKDAIYAYHFYRLLQRAKKVYLLYNSDSGSFDGGEKSRFIQQLTTFPQEKHRIREQMAVPDAAPLPPTATPVTKTPSLMEAIRIMAEKGFSPTSLSNYIRNPMDFYKQAILKISDEYEVEETIAANTLGTIIHDTLEDLYKPLTGQVLTAAHLEDMKKRASGIIAVKFGEVYKGGDFSRGKNLLSYEVAKQYLRNFLQAEEKRIEEGNTIKIIEIESNLKVKLDVPGISHPVFLKGKVDRVETINGTLCFIDYKTGKVEPSDVEITAWEDLISDYKYSKAFQLLCYSYMLIQSSSYGLPVEAAIISFKNLRKGFMKFAKKEGPRSERDYAITPETFEHFTGQLYDLIGEICDPSVPFAEKEIV</sequence>
<evidence type="ECO:0000313" key="2">
    <source>
        <dbReference type="EMBL" id="SFW41374.1"/>
    </source>
</evidence>
<proteinExistence type="predicted"/>
<dbReference type="RefSeq" id="WP_072316781.1">
    <property type="nucleotide sequence ID" value="NZ_FPJE01000007.1"/>
</dbReference>
<dbReference type="STRING" id="1150368.SAMN02927921_01542"/>
<dbReference type="SUPFAM" id="SSF52540">
    <property type="entry name" value="P-loop containing nucleoside triphosphate hydrolases"/>
    <property type="match status" value="1"/>
</dbReference>
<evidence type="ECO:0000313" key="3">
    <source>
        <dbReference type="Proteomes" id="UP000182248"/>
    </source>
</evidence>
<reference evidence="2 3" key="1">
    <citation type="submission" date="2016-11" db="EMBL/GenBank/DDBJ databases">
        <authorList>
            <person name="Jaros S."/>
            <person name="Januszkiewicz K."/>
            <person name="Wedrychowicz H."/>
        </authorList>
    </citation>
    <scope>NUCLEOTIDE SEQUENCE [LARGE SCALE GENOMIC DNA]</scope>
    <source>
        <strain evidence="2 3">CGMCC 1.12145</strain>
    </source>
</reference>
<organism evidence="2 3">
    <name type="scientific">Sinomicrobium oceani</name>
    <dbReference type="NCBI Taxonomy" id="1150368"/>
    <lineage>
        <taxon>Bacteria</taxon>
        <taxon>Pseudomonadati</taxon>
        <taxon>Bacteroidota</taxon>
        <taxon>Flavobacteriia</taxon>
        <taxon>Flavobacteriales</taxon>
        <taxon>Flavobacteriaceae</taxon>
        <taxon>Sinomicrobium</taxon>
    </lineage>
</organism>
<name>A0A1K1P3V8_9FLAO</name>
<dbReference type="Gene3D" id="3.90.320.10">
    <property type="match status" value="1"/>
</dbReference>
<dbReference type="SUPFAM" id="SSF52980">
    <property type="entry name" value="Restriction endonuclease-like"/>
    <property type="match status" value="1"/>
</dbReference>
<dbReference type="InterPro" id="IPR027417">
    <property type="entry name" value="P-loop_NTPase"/>
</dbReference>
<dbReference type="Pfam" id="PF12705">
    <property type="entry name" value="PDDEXK_1"/>
    <property type="match status" value="1"/>
</dbReference>
<evidence type="ECO:0000259" key="1">
    <source>
        <dbReference type="Pfam" id="PF12705"/>
    </source>
</evidence>
<dbReference type="OrthoDB" id="9762792at2"/>
<dbReference type="InterPro" id="IPR011335">
    <property type="entry name" value="Restrct_endonuc-II-like"/>
</dbReference>
<keyword evidence="3" id="KW-1185">Reference proteome</keyword>
<dbReference type="EMBL" id="FPJE01000007">
    <property type="protein sequence ID" value="SFW41374.1"/>
    <property type="molecule type" value="Genomic_DNA"/>
</dbReference>
<dbReference type="AlphaFoldDB" id="A0A1K1P3V8"/>
<accession>A0A1K1P3V8</accession>
<feature type="domain" description="PD-(D/E)XK endonuclease-like" evidence="1">
    <location>
        <begin position="650"/>
        <end position="919"/>
    </location>
</feature>
<dbReference type="Proteomes" id="UP000182248">
    <property type="component" value="Unassembled WGS sequence"/>
</dbReference>
<gene>
    <name evidence="2" type="ORF">SAMN02927921_01542</name>
</gene>
<dbReference type="InterPro" id="IPR011604">
    <property type="entry name" value="PDDEXK-like_dom_sf"/>
</dbReference>
<dbReference type="InterPro" id="IPR038726">
    <property type="entry name" value="PDDEXK_AddAB-type"/>
</dbReference>